<dbReference type="InterPro" id="IPR051244">
    <property type="entry name" value="TCAF"/>
</dbReference>
<evidence type="ECO:0000313" key="2">
    <source>
        <dbReference type="EMBL" id="CAF1106394.1"/>
    </source>
</evidence>
<dbReference type="PANTHER" id="PTHR15730:SF5">
    <property type="entry name" value="SI:CH211-210B2.2-RELATED"/>
    <property type="match status" value="1"/>
</dbReference>
<evidence type="ECO:0000313" key="3">
    <source>
        <dbReference type="Proteomes" id="UP000663845"/>
    </source>
</evidence>
<proteinExistence type="predicted"/>
<dbReference type="AlphaFoldDB" id="A0A814PGW9"/>
<reference evidence="2" key="1">
    <citation type="submission" date="2021-02" db="EMBL/GenBank/DDBJ databases">
        <authorList>
            <person name="Nowell W R."/>
        </authorList>
    </citation>
    <scope>NUCLEOTIDE SEQUENCE</scope>
</reference>
<name>A0A814PGW9_9BILA</name>
<accession>A0A814PGW9</accession>
<organism evidence="2 3">
    <name type="scientific">Adineta steineri</name>
    <dbReference type="NCBI Taxonomy" id="433720"/>
    <lineage>
        <taxon>Eukaryota</taxon>
        <taxon>Metazoa</taxon>
        <taxon>Spiralia</taxon>
        <taxon>Gnathifera</taxon>
        <taxon>Rotifera</taxon>
        <taxon>Eurotatoria</taxon>
        <taxon>Bdelloidea</taxon>
        <taxon>Adinetida</taxon>
        <taxon>Adinetidae</taxon>
        <taxon>Adineta</taxon>
    </lineage>
</organism>
<gene>
    <name evidence="2" type="ORF">JYZ213_LOCUS21677</name>
</gene>
<dbReference type="PANTHER" id="PTHR15730">
    <property type="entry name" value="EXPERIMENTAL AUTOIMMUNE PROSTATITIS ANTIGEN 2-RELATED"/>
    <property type="match status" value="1"/>
</dbReference>
<sequence length="418" mass="46886">MDDSEFDQVPQIIFDGISSIERKGVPGTLIPLTNDTRAVLCGDDSTNVIIVATRFGNGRCLVFAHNGYPYMFLNIEEKNRKFVENCQRWLTRGYEAEFVSINDADTMSDIETHGKILVWDGHCTKSDIFMNELCTFLHEGGGLICGTTAWGWLQNSSGKLLADFPFARFCDYIGVKVTDNYSSCSDPIEFREDLIKFKNVYHVVRDLAHNPNNVENLAIIGSAVKELGDTLPGVPIETLQNIVMSASQEIIPNDSCPIKDKKCREQSSGICGIMCDLLSKIRPPTSNKPNLVQHLAQSSSIQISSGLKILNTRIQTNSDPSYQPLVTISDNDNSDEDDFVSPVHKLTRNELREELKTFRQNEDSVRNSTNHALLSNENDDNDDDTGDIEFRTHPTIKRSVCCFQYPFSFKKETLCTIS</sequence>
<feature type="region of interest" description="Disordered" evidence="1">
    <location>
        <begin position="360"/>
        <end position="387"/>
    </location>
</feature>
<protein>
    <submittedName>
        <fullName evidence="2">Uncharacterized protein</fullName>
    </submittedName>
</protein>
<feature type="compositionally biased region" description="Polar residues" evidence="1">
    <location>
        <begin position="366"/>
        <end position="376"/>
    </location>
</feature>
<dbReference type="Proteomes" id="UP000663845">
    <property type="component" value="Unassembled WGS sequence"/>
</dbReference>
<comment type="caution">
    <text evidence="2">The sequence shown here is derived from an EMBL/GenBank/DDBJ whole genome shotgun (WGS) entry which is preliminary data.</text>
</comment>
<feature type="compositionally biased region" description="Acidic residues" evidence="1">
    <location>
        <begin position="377"/>
        <end position="387"/>
    </location>
</feature>
<evidence type="ECO:0000256" key="1">
    <source>
        <dbReference type="SAM" id="MobiDB-lite"/>
    </source>
</evidence>
<dbReference type="EMBL" id="CAJNOG010000239">
    <property type="protein sequence ID" value="CAF1106394.1"/>
    <property type="molecule type" value="Genomic_DNA"/>
</dbReference>